<dbReference type="EMBL" id="JAABNR010000019">
    <property type="protein sequence ID" value="NBZ89226.1"/>
    <property type="molecule type" value="Genomic_DNA"/>
</dbReference>
<feature type="region of interest" description="Disordered" evidence="1">
    <location>
        <begin position="98"/>
        <end position="120"/>
    </location>
</feature>
<keyword evidence="3" id="KW-1185">Reference proteome</keyword>
<evidence type="ECO:0000313" key="3">
    <source>
        <dbReference type="Proteomes" id="UP001193501"/>
    </source>
</evidence>
<evidence type="ECO:0000313" key="2">
    <source>
        <dbReference type="EMBL" id="NBZ89226.1"/>
    </source>
</evidence>
<gene>
    <name evidence="2" type="ORF">GV832_16675</name>
</gene>
<accession>A0AAE5BVR0</accession>
<sequence>MAMYATLEAELFSVLVELLGDQRLERNALRVLAGARGHELGRPYLNLCQQGLIEETRVQPGFFRRLFGARETLWVRVTDYGQKVAATMAEHVPAEPAPVALETPPFPRQPDPAPLETSDVATAQPQPSTVVDVAPMGMPQHTPVRVVVPDPLPEVTSIVAPSPAPQSKRPPAPRRFTPLDFTETLGGTPLDSGFQIPASDRLDGLSEAVGLLGFELTDAGKLLAVSRWAQGLTDVQVALEIVTSALAHAVRLDAMGTAKLDREAAAGLVSRLTETFQAYVAEGLLEAESLYEVSSRMEGFLGGPPATSDLDAYLADPHRGMAPTAVCPDDIYLRTEVEED</sequence>
<organism evidence="2 3">
    <name type="scientific">Stagnihabitans tardus</name>
    <dbReference type="NCBI Taxonomy" id="2699202"/>
    <lineage>
        <taxon>Bacteria</taxon>
        <taxon>Pseudomonadati</taxon>
        <taxon>Pseudomonadota</taxon>
        <taxon>Alphaproteobacteria</taxon>
        <taxon>Rhodobacterales</taxon>
        <taxon>Paracoccaceae</taxon>
        <taxon>Stagnihabitans</taxon>
    </lineage>
</organism>
<proteinExistence type="predicted"/>
<comment type="caution">
    <text evidence="2">The sequence shown here is derived from an EMBL/GenBank/DDBJ whole genome shotgun (WGS) entry which is preliminary data.</text>
</comment>
<evidence type="ECO:0000256" key="1">
    <source>
        <dbReference type="SAM" id="MobiDB-lite"/>
    </source>
</evidence>
<dbReference type="Proteomes" id="UP001193501">
    <property type="component" value="Unassembled WGS sequence"/>
</dbReference>
<feature type="compositionally biased region" description="Pro residues" evidence="1">
    <location>
        <begin position="104"/>
        <end position="113"/>
    </location>
</feature>
<dbReference type="RefSeq" id="WP_168776028.1">
    <property type="nucleotide sequence ID" value="NZ_JAABNR010000019.1"/>
</dbReference>
<protein>
    <submittedName>
        <fullName evidence="2">Uncharacterized protein</fullName>
    </submittedName>
</protein>
<reference evidence="2" key="1">
    <citation type="submission" date="2020-01" db="EMBL/GenBank/DDBJ databases">
        <authorList>
            <person name="Chen W.-M."/>
        </authorList>
    </citation>
    <scope>NUCLEOTIDE SEQUENCE</scope>
    <source>
        <strain evidence="2">CYK-10</strain>
    </source>
</reference>
<dbReference type="AlphaFoldDB" id="A0AAE5BVR0"/>
<name>A0AAE5BVR0_9RHOB</name>